<reference evidence="2 3" key="1">
    <citation type="submission" date="2024-08" db="EMBL/GenBank/DDBJ databases">
        <title>Insights into the chromosomal genome structure of Flemingia macrophylla.</title>
        <authorList>
            <person name="Ding Y."/>
            <person name="Zhao Y."/>
            <person name="Bi W."/>
            <person name="Wu M."/>
            <person name="Zhao G."/>
            <person name="Gong Y."/>
            <person name="Li W."/>
            <person name="Zhang P."/>
        </authorList>
    </citation>
    <scope>NUCLEOTIDE SEQUENCE [LARGE SCALE GENOMIC DNA]</scope>
    <source>
        <strain evidence="2">DYQJB</strain>
        <tissue evidence="2">Leaf</tissue>
    </source>
</reference>
<feature type="region of interest" description="Disordered" evidence="1">
    <location>
        <begin position="1"/>
        <end position="21"/>
    </location>
</feature>
<evidence type="ECO:0000313" key="3">
    <source>
        <dbReference type="Proteomes" id="UP001603857"/>
    </source>
</evidence>
<name>A0ABD1M3N5_9FABA</name>
<gene>
    <name evidence="2" type="ORF">Fmac_017967</name>
</gene>
<keyword evidence="3" id="KW-1185">Reference proteome</keyword>
<dbReference type="Proteomes" id="UP001603857">
    <property type="component" value="Unassembled WGS sequence"/>
</dbReference>
<feature type="compositionally biased region" description="Polar residues" evidence="1">
    <location>
        <begin position="1"/>
        <end position="20"/>
    </location>
</feature>
<dbReference type="EMBL" id="JBGMDY010000006">
    <property type="protein sequence ID" value="KAL2330386.1"/>
    <property type="molecule type" value="Genomic_DNA"/>
</dbReference>
<sequence length="52" mass="6183">MSSIPHAQLPKQQSHFSPAQTKCCPHHLREIKENNIRLRVLPTHWKKQLEFL</sequence>
<dbReference type="AlphaFoldDB" id="A0ABD1M3N5"/>
<comment type="caution">
    <text evidence="2">The sequence shown here is derived from an EMBL/GenBank/DDBJ whole genome shotgun (WGS) entry which is preliminary data.</text>
</comment>
<evidence type="ECO:0000256" key="1">
    <source>
        <dbReference type="SAM" id="MobiDB-lite"/>
    </source>
</evidence>
<proteinExistence type="predicted"/>
<accession>A0ABD1M3N5</accession>
<organism evidence="2 3">
    <name type="scientific">Flemingia macrophylla</name>
    <dbReference type="NCBI Taxonomy" id="520843"/>
    <lineage>
        <taxon>Eukaryota</taxon>
        <taxon>Viridiplantae</taxon>
        <taxon>Streptophyta</taxon>
        <taxon>Embryophyta</taxon>
        <taxon>Tracheophyta</taxon>
        <taxon>Spermatophyta</taxon>
        <taxon>Magnoliopsida</taxon>
        <taxon>eudicotyledons</taxon>
        <taxon>Gunneridae</taxon>
        <taxon>Pentapetalae</taxon>
        <taxon>rosids</taxon>
        <taxon>fabids</taxon>
        <taxon>Fabales</taxon>
        <taxon>Fabaceae</taxon>
        <taxon>Papilionoideae</taxon>
        <taxon>50 kb inversion clade</taxon>
        <taxon>NPAAA clade</taxon>
        <taxon>indigoferoid/millettioid clade</taxon>
        <taxon>Phaseoleae</taxon>
        <taxon>Flemingia</taxon>
    </lineage>
</organism>
<protein>
    <submittedName>
        <fullName evidence="2">Uncharacterized protein</fullName>
    </submittedName>
</protein>
<evidence type="ECO:0000313" key="2">
    <source>
        <dbReference type="EMBL" id="KAL2330386.1"/>
    </source>
</evidence>